<dbReference type="FunFam" id="1.10.600.10:FF:000007">
    <property type="entry name" value="Isoprene synthase, chloroplastic"/>
    <property type="match status" value="1"/>
</dbReference>
<dbReference type="Pfam" id="PF01397">
    <property type="entry name" value="Terpene_synth"/>
    <property type="match status" value="1"/>
</dbReference>
<dbReference type="EMBL" id="JABCRI010000002">
    <property type="protein sequence ID" value="KAF8411309.1"/>
    <property type="molecule type" value="Genomic_DNA"/>
</dbReference>
<accession>A0A834ZPH1</accession>
<dbReference type="CDD" id="cd00684">
    <property type="entry name" value="Terpene_cyclase_plant_C1"/>
    <property type="match status" value="1"/>
</dbReference>
<evidence type="ECO:0000256" key="1">
    <source>
        <dbReference type="ARBA" id="ARBA00001946"/>
    </source>
</evidence>
<dbReference type="InterPro" id="IPR044814">
    <property type="entry name" value="Terpene_cyclase_plant_C1"/>
</dbReference>
<dbReference type="InterPro" id="IPR008949">
    <property type="entry name" value="Isoprenoid_synthase_dom_sf"/>
</dbReference>
<dbReference type="Gene3D" id="1.50.10.130">
    <property type="entry name" value="Terpene synthase, N-terminal domain"/>
    <property type="match status" value="1"/>
</dbReference>
<organism evidence="7 8">
    <name type="scientific">Tetracentron sinense</name>
    <name type="common">Spur-leaf</name>
    <dbReference type="NCBI Taxonomy" id="13715"/>
    <lineage>
        <taxon>Eukaryota</taxon>
        <taxon>Viridiplantae</taxon>
        <taxon>Streptophyta</taxon>
        <taxon>Embryophyta</taxon>
        <taxon>Tracheophyta</taxon>
        <taxon>Spermatophyta</taxon>
        <taxon>Magnoliopsida</taxon>
        <taxon>Trochodendrales</taxon>
        <taxon>Trochodendraceae</taxon>
        <taxon>Tetracentron</taxon>
    </lineage>
</organism>
<sequence>MAFSNGFTYMSAANHGSINQSRNLDSNPSQDYMDLFGMEHKHKLEEIKLILGKVEDPLESLIMIDALQRLGIDYHFQEEIITSLSIQYENFRASSDGSLYEVALSFRLLRQDGYHVPADVFNNFKDKEGKFKIHLCEDISGMMGLYEASHLAVEGEHILDEAKDFSGKSLNASMIMLMDKDLARIVQNTLEHPFHKSLARFRTKYYIKSFQTQHEWIQLLQDFAKMDFNIVQRLHQRELVHISKWWKELGLAQELKFARDQPLKWYVWPLAALTDPRFSEQRIELTKPISLIYIIDDIFDVYGRLDELVLFTEAINRWDIAAGEQLPNYMKICFKAIYEITNEIAYKVFQEHGWNPINSLRKTWVNLFNAFLVEAKWFASGNLPKAEEYLKNAVISSGVHVVLVHMSFLLGHGITKDSVDLVDDIPNLISLPATILRLWDDLGSAKDENQEGYDGSYIECYMKEHRDVSYESAREQVFGMISDAWKRLNEDCLSPNPFSPSFRNASLNVARMVPVMYNYDDNQCLPSLEEHINSMLYESIAL</sequence>
<name>A0A834ZPH1_TETSI</name>
<keyword evidence="3" id="KW-0460">Magnesium</keyword>
<dbReference type="PANTHER" id="PTHR31225:SF0">
    <property type="entry name" value="S-(+)-LINALOOL SYNTHASE, CHLOROPLASTIC"/>
    <property type="match status" value="1"/>
</dbReference>
<dbReference type="Pfam" id="PF03936">
    <property type="entry name" value="Terpene_synth_C"/>
    <property type="match status" value="1"/>
</dbReference>
<dbReference type="GO" id="GO:0000287">
    <property type="term" value="F:magnesium ion binding"/>
    <property type="evidence" value="ECO:0007669"/>
    <property type="project" value="InterPro"/>
</dbReference>
<comment type="cofactor">
    <cofactor evidence="1">
        <name>Mg(2+)</name>
        <dbReference type="ChEBI" id="CHEBI:18420"/>
    </cofactor>
</comment>
<dbReference type="AlphaFoldDB" id="A0A834ZPH1"/>
<dbReference type="SUPFAM" id="SSF48576">
    <property type="entry name" value="Terpenoid synthases"/>
    <property type="match status" value="1"/>
</dbReference>
<dbReference type="Proteomes" id="UP000655225">
    <property type="component" value="Unassembled WGS sequence"/>
</dbReference>
<dbReference type="Gene3D" id="1.10.600.10">
    <property type="entry name" value="Farnesyl Diphosphate Synthase"/>
    <property type="match status" value="1"/>
</dbReference>
<dbReference type="InterPro" id="IPR005630">
    <property type="entry name" value="Terpene_synthase_metal-bd"/>
</dbReference>
<dbReference type="InterPro" id="IPR034741">
    <property type="entry name" value="Terpene_cyclase-like_1_C"/>
</dbReference>
<keyword evidence="8" id="KW-1185">Reference proteome</keyword>
<dbReference type="GO" id="GO:0016102">
    <property type="term" value="P:diterpenoid biosynthetic process"/>
    <property type="evidence" value="ECO:0007669"/>
    <property type="project" value="InterPro"/>
</dbReference>
<proteinExistence type="predicted"/>
<gene>
    <name evidence="7" type="ORF">HHK36_003856</name>
</gene>
<dbReference type="OMA" id="DITNEIC"/>
<reference evidence="7 8" key="1">
    <citation type="submission" date="2020-04" db="EMBL/GenBank/DDBJ databases">
        <title>Plant Genome Project.</title>
        <authorList>
            <person name="Zhang R.-G."/>
        </authorList>
    </citation>
    <scope>NUCLEOTIDE SEQUENCE [LARGE SCALE GENOMIC DNA]</scope>
    <source>
        <strain evidence="7">YNK0</strain>
        <tissue evidence="7">Leaf</tissue>
    </source>
</reference>
<dbReference type="SFLD" id="SFLDG01019">
    <property type="entry name" value="Terpene_Cyclase_Like_1_C_Termi"/>
    <property type="match status" value="1"/>
</dbReference>
<dbReference type="SFLD" id="SFLDS00005">
    <property type="entry name" value="Isoprenoid_Synthase_Type_I"/>
    <property type="match status" value="1"/>
</dbReference>
<dbReference type="InterPro" id="IPR001906">
    <property type="entry name" value="Terpene_synth_N"/>
</dbReference>
<evidence type="ECO:0000259" key="6">
    <source>
        <dbReference type="Pfam" id="PF03936"/>
    </source>
</evidence>
<dbReference type="SUPFAM" id="SSF48239">
    <property type="entry name" value="Terpenoid cyclases/Protein prenyltransferases"/>
    <property type="match status" value="1"/>
</dbReference>
<protein>
    <submittedName>
        <fullName evidence="7">Uncharacterized protein</fullName>
    </submittedName>
</protein>
<dbReference type="InterPro" id="IPR036965">
    <property type="entry name" value="Terpene_synth_N_sf"/>
</dbReference>
<dbReference type="InterPro" id="IPR008930">
    <property type="entry name" value="Terpenoid_cyclase/PrenylTrfase"/>
</dbReference>
<keyword evidence="2" id="KW-0479">Metal-binding</keyword>
<evidence type="ECO:0000256" key="2">
    <source>
        <dbReference type="ARBA" id="ARBA00022723"/>
    </source>
</evidence>
<evidence type="ECO:0000256" key="3">
    <source>
        <dbReference type="ARBA" id="ARBA00022842"/>
    </source>
</evidence>
<evidence type="ECO:0000313" key="8">
    <source>
        <dbReference type="Proteomes" id="UP000655225"/>
    </source>
</evidence>
<evidence type="ECO:0000313" key="7">
    <source>
        <dbReference type="EMBL" id="KAF8411309.1"/>
    </source>
</evidence>
<keyword evidence="4" id="KW-0456">Lyase</keyword>
<evidence type="ECO:0000256" key="4">
    <source>
        <dbReference type="ARBA" id="ARBA00023239"/>
    </source>
</evidence>
<comment type="caution">
    <text evidence="7">The sequence shown here is derived from an EMBL/GenBank/DDBJ whole genome shotgun (WGS) entry which is preliminary data.</text>
</comment>
<evidence type="ECO:0000259" key="5">
    <source>
        <dbReference type="Pfam" id="PF01397"/>
    </source>
</evidence>
<feature type="domain" description="Terpene synthase N-terminal" evidence="5">
    <location>
        <begin position="38"/>
        <end position="190"/>
    </location>
</feature>
<dbReference type="OrthoDB" id="1921927at2759"/>
<dbReference type="InterPro" id="IPR050148">
    <property type="entry name" value="Terpene_synthase-like"/>
</dbReference>
<dbReference type="GO" id="GO:0010333">
    <property type="term" value="F:terpene synthase activity"/>
    <property type="evidence" value="ECO:0007669"/>
    <property type="project" value="InterPro"/>
</dbReference>
<dbReference type="PANTHER" id="PTHR31225">
    <property type="entry name" value="OS04G0344100 PROTEIN-RELATED"/>
    <property type="match status" value="1"/>
</dbReference>
<feature type="domain" description="Terpene synthase metal-binding" evidence="6">
    <location>
        <begin position="247"/>
        <end position="486"/>
    </location>
</feature>
<dbReference type="FunFam" id="1.50.10.130:FF:000001">
    <property type="entry name" value="Isoprene synthase, chloroplastic"/>
    <property type="match status" value="1"/>
</dbReference>